<dbReference type="EMBL" id="AOGT01001916">
    <property type="protein sequence ID" value="EMG46684.1"/>
    <property type="molecule type" value="Genomic_DNA"/>
</dbReference>
<dbReference type="GO" id="GO:0006368">
    <property type="term" value="P:transcription elongation by RNA polymerase II"/>
    <property type="evidence" value="ECO:0007669"/>
    <property type="project" value="TreeGrafter"/>
</dbReference>
<evidence type="ECO:0000256" key="7">
    <source>
        <dbReference type="ARBA" id="ARBA00023163"/>
    </source>
</evidence>
<dbReference type="GO" id="GO:0016586">
    <property type="term" value="C:RSC-type complex"/>
    <property type="evidence" value="ECO:0007669"/>
    <property type="project" value="InterPro"/>
</dbReference>
<feature type="compositionally biased region" description="Low complexity" evidence="11">
    <location>
        <begin position="665"/>
        <end position="680"/>
    </location>
</feature>
<dbReference type="GO" id="GO:0006338">
    <property type="term" value="P:chromatin remodeling"/>
    <property type="evidence" value="ECO:0007669"/>
    <property type="project" value="InterPro"/>
</dbReference>
<dbReference type="SMART" id="SM00297">
    <property type="entry name" value="BROMO"/>
    <property type="match status" value="2"/>
</dbReference>
<dbReference type="PRINTS" id="PR00503">
    <property type="entry name" value="BROMODOMAIN"/>
</dbReference>
<dbReference type="InterPro" id="IPR036427">
    <property type="entry name" value="Bromodomain-like_sf"/>
</dbReference>
<evidence type="ECO:0000256" key="4">
    <source>
        <dbReference type="ARBA" id="ARBA00022853"/>
    </source>
</evidence>
<dbReference type="eggNOG" id="KOG1827">
    <property type="taxonomic scope" value="Eukaryota"/>
</dbReference>
<dbReference type="AlphaFoldDB" id="M3JWA7"/>
<reference evidence="14 15" key="1">
    <citation type="submission" date="2013-02" db="EMBL/GenBank/DDBJ databases">
        <title>Genome sequence of Candida maltosa Xu316, a potential industrial strain for xylitol and ethanol production.</title>
        <authorList>
            <person name="Yu J."/>
            <person name="Wang Q."/>
            <person name="Geng X."/>
            <person name="Bao W."/>
            <person name="He P."/>
            <person name="Cai J."/>
        </authorList>
    </citation>
    <scope>NUCLEOTIDE SEQUENCE [LARGE SCALE GENOMIC DNA]</scope>
    <source>
        <strain evidence="15">Xu316</strain>
    </source>
</reference>
<dbReference type="CDD" id="cd05522">
    <property type="entry name" value="Bromo_Rsc1_2_II"/>
    <property type="match status" value="1"/>
</dbReference>
<evidence type="ECO:0000259" key="13">
    <source>
        <dbReference type="PROSITE" id="PS51038"/>
    </source>
</evidence>
<feature type="domain" description="BAH" evidence="13">
    <location>
        <begin position="381"/>
        <end position="502"/>
    </location>
</feature>
<dbReference type="Proteomes" id="UP000011777">
    <property type="component" value="Unassembled WGS sequence"/>
</dbReference>
<dbReference type="PROSITE" id="PS50014">
    <property type="entry name" value="BROMODOMAIN_2"/>
    <property type="match status" value="2"/>
</dbReference>
<dbReference type="InterPro" id="IPR018359">
    <property type="entry name" value="Bromodomain_CS"/>
</dbReference>
<evidence type="ECO:0000256" key="10">
    <source>
        <dbReference type="PROSITE-ProRule" id="PRU00035"/>
    </source>
</evidence>
<dbReference type="SMART" id="SM00439">
    <property type="entry name" value="BAH"/>
    <property type="match status" value="1"/>
</dbReference>
<evidence type="ECO:0000313" key="15">
    <source>
        <dbReference type="Proteomes" id="UP000011777"/>
    </source>
</evidence>
<evidence type="ECO:0000256" key="1">
    <source>
        <dbReference type="ARBA" id="ARBA00004123"/>
    </source>
</evidence>
<dbReference type="PROSITE" id="PS51038">
    <property type="entry name" value="BAH"/>
    <property type="match status" value="1"/>
</dbReference>
<proteinExistence type="inferred from homology"/>
<dbReference type="Gene3D" id="1.20.920.10">
    <property type="entry name" value="Bromodomain-like"/>
    <property type="match status" value="2"/>
</dbReference>
<evidence type="ECO:0000256" key="9">
    <source>
        <dbReference type="ARBA" id="ARBA00061403"/>
    </source>
</evidence>
<feature type="domain" description="Bromo" evidence="12">
    <location>
        <begin position="25"/>
        <end position="95"/>
    </location>
</feature>
<dbReference type="InterPro" id="IPR043151">
    <property type="entry name" value="BAH_sf"/>
</dbReference>
<dbReference type="FunFam" id="2.30.30.490:FF:000016">
    <property type="entry name" value="RSC complex member"/>
    <property type="match status" value="1"/>
</dbReference>
<evidence type="ECO:0000313" key="14">
    <source>
        <dbReference type="EMBL" id="EMG46684.1"/>
    </source>
</evidence>
<keyword evidence="4" id="KW-0156">Chromatin regulator</keyword>
<keyword evidence="6 10" id="KW-0103">Bromodomain</keyword>
<dbReference type="PROSITE" id="PS00633">
    <property type="entry name" value="BROMODOMAIN_1"/>
    <property type="match status" value="2"/>
</dbReference>
<gene>
    <name evidence="14" type="ORF">G210_3058</name>
</gene>
<sequence length="839" mass="94500">MSERERKKLSNKLQPLFDGIYKIQDGNTFISTTFQTVPLRTGTDYYKVVQNPLSLHAVGRKLKSLKYAHAQDFVYDLALISYNARLYNHPDSNIYRQAQILKQYINDCVIGKLKNDKKFNSGSGLVYPHIGDLPEDKDTDELVGFSFENSESTPGPSSNTANAFKRDNYEMSATPQTIEPSVVSLSKPLVSTGFNKPSFGGANTPIATPTPNRTSRSVKHKETSHIESGIRRGRPPIIDKPFESRIKAILKGFKKLRDNNDQSLTKHFERLPDAKTYSDYFEIITNPICLNDIRVKVRSRKYSSVDQFIGDLDLMFANAQLYYQNDPYSEEFLDYQQFKKDANVIIQSELNKSDKEILLSTSAASDGILRYPLEELEIDGYTYRIGNWVLMRNPADAERPIVGQIFRMWSTEDGKKYCNMCWYYRPEQTCHQVDRLFFMNEVCKTGQYRDHLVDDIVGPCYVIFLTRYQKGDLPEGVIPPTAPWFICEFRYNENTHVFNRIRTWKACLPDEVRDDPEQPLVQLHETRKLIKYDSPIKHLLPPGAHKGMAVPDAVPGTASSPPISGSVYIGSPLPNDDLGQYISSQNVVSVPEHDDPKTDRHAFLFTPISQLKGGGGSTNTVYATTPSLPHGSPSHVTAKTLGGDTRGLGVSRIGASQAISAHNISHNNTNANNSSHNNNSQLGRDDKPQFPGSYKSLQEQIQENQAKKQQEQQLQQLQHQQHQQMFRKTTTPAPANIVPTGTTYHSSTSTYSNLLPGGVLAYGVVNEGDSLIDDDEQDITELVNKKRKIGPDGEFTDEVLFYRAPPVNVPKNRIITNSNFELGHSASYLAWKLDHGKEK</sequence>
<dbReference type="OMA" id="FFKYESP"/>
<dbReference type="Gene3D" id="2.30.30.490">
    <property type="match status" value="1"/>
</dbReference>
<feature type="compositionally biased region" description="Basic and acidic residues" evidence="11">
    <location>
        <begin position="220"/>
        <end position="230"/>
    </location>
</feature>
<feature type="region of interest" description="Disordered" evidence="11">
    <location>
        <begin position="200"/>
        <end position="234"/>
    </location>
</feature>
<feature type="compositionally biased region" description="Polar residues" evidence="11">
    <location>
        <begin position="205"/>
        <end position="215"/>
    </location>
</feature>
<comment type="caution">
    <text evidence="14">The sequence shown here is derived from an EMBL/GenBank/DDBJ whole genome shotgun (WGS) entry which is preliminary data.</text>
</comment>
<accession>M3JWA7</accession>
<evidence type="ECO:0000259" key="12">
    <source>
        <dbReference type="PROSITE" id="PS50014"/>
    </source>
</evidence>
<dbReference type="InterPro" id="IPR001487">
    <property type="entry name" value="Bromodomain"/>
</dbReference>
<name>M3JWA7_CANMX</name>
<dbReference type="InterPro" id="IPR001025">
    <property type="entry name" value="BAH_dom"/>
</dbReference>
<dbReference type="PANTHER" id="PTHR16062:SF21">
    <property type="entry name" value="CHROMATIN STRUCTURE-REMODELING COMPLEX SUBUNIT RSC1-RELATED"/>
    <property type="match status" value="1"/>
</dbReference>
<organism evidence="14 15">
    <name type="scientific">Candida maltosa (strain Xu316)</name>
    <name type="common">Yeast</name>
    <dbReference type="NCBI Taxonomy" id="1245528"/>
    <lineage>
        <taxon>Eukaryota</taxon>
        <taxon>Fungi</taxon>
        <taxon>Dikarya</taxon>
        <taxon>Ascomycota</taxon>
        <taxon>Saccharomycotina</taxon>
        <taxon>Pichiomycetes</taxon>
        <taxon>Debaryomycetaceae</taxon>
        <taxon>Candida/Lodderomyces clade</taxon>
        <taxon>Candida</taxon>
    </lineage>
</organism>
<evidence type="ECO:0000256" key="11">
    <source>
        <dbReference type="SAM" id="MobiDB-lite"/>
    </source>
</evidence>
<comment type="similarity">
    <text evidence="9">Belongs to the RSC1 family.</text>
</comment>
<dbReference type="HOGENOM" id="CLU_007728_2_1_1"/>
<dbReference type="STRING" id="1245528.M3JWA7"/>
<protein>
    <submittedName>
        <fullName evidence="14">Chromatin structure remodeling complex subunit, putative</fullName>
    </submittedName>
</protein>
<dbReference type="InterPro" id="IPR048047">
    <property type="entry name" value="RSC1/2_bromodom"/>
</dbReference>
<dbReference type="GO" id="GO:0003682">
    <property type="term" value="F:chromatin binding"/>
    <property type="evidence" value="ECO:0007669"/>
    <property type="project" value="InterPro"/>
</dbReference>
<keyword evidence="15" id="KW-1185">Reference proteome</keyword>
<dbReference type="Pfam" id="PF01426">
    <property type="entry name" value="BAH"/>
    <property type="match status" value="1"/>
</dbReference>
<feature type="region of interest" description="Disordered" evidence="11">
    <location>
        <begin position="665"/>
        <end position="693"/>
    </location>
</feature>
<evidence type="ECO:0000256" key="6">
    <source>
        <dbReference type="ARBA" id="ARBA00023117"/>
    </source>
</evidence>
<evidence type="ECO:0000256" key="5">
    <source>
        <dbReference type="ARBA" id="ARBA00023015"/>
    </source>
</evidence>
<dbReference type="InterPro" id="IPR037382">
    <property type="entry name" value="Rsc/polybromo"/>
</dbReference>
<dbReference type="SUPFAM" id="SSF47370">
    <property type="entry name" value="Bromodomain"/>
    <property type="match status" value="2"/>
</dbReference>
<dbReference type="PANTHER" id="PTHR16062">
    <property type="entry name" value="SWI/SNF-RELATED"/>
    <property type="match status" value="1"/>
</dbReference>
<keyword evidence="7" id="KW-0804">Transcription</keyword>
<dbReference type="Pfam" id="PF00439">
    <property type="entry name" value="Bromodomain"/>
    <property type="match status" value="2"/>
</dbReference>
<keyword evidence="8" id="KW-0539">Nucleus</keyword>
<keyword evidence="2" id="KW-0597">Phosphoprotein</keyword>
<feature type="domain" description="Bromo" evidence="12">
    <location>
        <begin position="260"/>
        <end position="330"/>
    </location>
</feature>
<dbReference type="OrthoDB" id="1742084at2759"/>
<evidence type="ECO:0000256" key="2">
    <source>
        <dbReference type="ARBA" id="ARBA00022553"/>
    </source>
</evidence>
<keyword evidence="3" id="KW-0677">Repeat</keyword>
<evidence type="ECO:0000256" key="8">
    <source>
        <dbReference type="ARBA" id="ARBA00023242"/>
    </source>
</evidence>
<keyword evidence="5" id="KW-0805">Transcription regulation</keyword>
<dbReference type="CDD" id="cd04717">
    <property type="entry name" value="BAH_polybromo"/>
    <property type="match status" value="1"/>
</dbReference>
<evidence type="ECO:0000256" key="3">
    <source>
        <dbReference type="ARBA" id="ARBA00022737"/>
    </source>
</evidence>
<comment type="subcellular location">
    <subcellularLocation>
        <location evidence="1">Nucleus</location>
    </subcellularLocation>
</comment>